<organism evidence="1 2">
    <name type="scientific">Corchorus capsularis</name>
    <name type="common">Jute</name>
    <dbReference type="NCBI Taxonomy" id="210143"/>
    <lineage>
        <taxon>Eukaryota</taxon>
        <taxon>Viridiplantae</taxon>
        <taxon>Streptophyta</taxon>
        <taxon>Embryophyta</taxon>
        <taxon>Tracheophyta</taxon>
        <taxon>Spermatophyta</taxon>
        <taxon>Magnoliopsida</taxon>
        <taxon>eudicotyledons</taxon>
        <taxon>Gunneridae</taxon>
        <taxon>Pentapetalae</taxon>
        <taxon>rosids</taxon>
        <taxon>malvids</taxon>
        <taxon>Malvales</taxon>
        <taxon>Malvaceae</taxon>
        <taxon>Grewioideae</taxon>
        <taxon>Apeibeae</taxon>
        <taxon>Corchorus</taxon>
    </lineage>
</organism>
<proteinExistence type="predicted"/>
<reference evidence="1 2" key="1">
    <citation type="submission" date="2013-09" db="EMBL/GenBank/DDBJ databases">
        <title>Corchorus capsularis genome sequencing.</title>
        <authorList>
            <person name="Alam M."/>
            <person name="Haque M.S."/>
            <person name="Islam M.S."/>
            <person name="Emdad E.M."/>
            <person name="Islam M.M."/>
            <person name="Ahmed B."/>
            <person name="Halim A."/>
            <person name="Hossen Q.M.M."/>
            <person name="Hossain M.Z."/>
            <person name="Ahmed R."/>
            <person name="Khan M.M."/>
            <person name="Islam R."/>
            <person name="Rashid M.M."/>
            <person name="Khan S.A."/>
            <person name="Rahman M.S."/>
            <person name="Alam M."/>
        </authorList>
    </citation>
    <scope>NUCLEOTIDE SEQUENCE [LARGE SCALE GENOMIC DNA]</scope>
    <source>
        <strain evidence="2">cv. CVL-1</strain>
        <tissue evidence="1">Whole seedling</tissue>
    </source>
</reference>
<gene>
    <name evidence="1" type="ORF">CCACVL1_18689</name>
</gene>
<accession>A0A1R3HK00</accession>
<name>A0A1R3HK00_COCAP</name>
<dbReference type="EMBL" id="AWWV01011772">
    <property type="protein sequence ID" value="OMO70716.1"/>
    <property type="molecule type" value="Genomic_DNA"/>
</dbReference>
<sequence>MEAWEKREERVFDLADQFHRNRRRSSQQ</sequence>
<protein>
    <submittedName>
        <fullName evidence="1">Uncharacterized protein</fullName>
    </submittedName>
</protein>
<evidence type="ECO:0000313" key="2">
    <source>
        <dbReference type="Proteomes" id="UP000188268"/>
    </source>
</evidence>
<comment type="caution">
    <text evidence="1">The sequence shown here is derived from an EMBL/GenBank/DDBJ whole genome shotgun (WGS) entry which is preliminary data.</text>
</comment>
<dbReference type="Proteomes" id="UP000188268">
    <property type="component" value="Unassembled WGS sequence"/>
</dbReference>
<keyword evidence="2" id="KW-1185">Reference proteome</keyword>
<dbReference type="Gramene" id="OMO70716">
    <property type="protein sequence ID" value="OMO70716"/>
    <property type="gene ID" value="CCACVL1_18689"/>
</dbReference>
<evidence type="ECO:0000313" key="1">
    <source>
        <dbReference type="EMBL" id="OMO70716.1"/>
    </source>
</evidence>
<dbReference type="AlphaFoldDB" id="A0A1R3HK00"/>